<proteinExistence type="inferred from homology"/>
<evidence type="ECO:0000259" key="7">
    <source>
        <dbReference type="Pfam" id="PF00148"/>
    </source>
</evidence>
<dbReference type="SUPFAM" id="SSF53807">
    <property type="entry name" value="Helical backbone' metal receptor"/>
    <property type="match status" value="1"/>
</dbReference>
<comment type="function">
    <text evidence="1">This protein may play a role in the biosynthesis of the prosthetic group of nitrogenase (FeMo cofactor).</text>
</comment>
<organism evidence="8 9">
    <name type="scientific">cyanobacterium endosymbiont of Braarudosphaera bigelowii</name>
    <dbReference type="NCBI Taxonomy" id="1285375"/>
    <lineage>
        <taxon>Bacteria</taxon>
        <taxon>Bacillati</taxon>
        <taxon>Cyanobacteriota</taxon>
        <taxon>Cyanophyceae</taxon>
        <taxon>Oscillatoriophycideae</taxon>
        <taxon>Chroococcales</taxon>
        <taxon>Aphanothecaceae</taxon>
        <taxon>Candidatus Atelocyanobacterium</taxon>
        <taxon>Candidatus Atelocyanobacterium thalassae</taxon>
    </lineage>
</organism>
<dbReference type="InterPro" id="IPR000510">
    <property type="entry name" value="Nase/OxRdtase_comp1"/>
</dbReference>
<feature type="domain" description="Nitrogenase/oxidoreductase component 1" evidence="7">
    <location>
        <begin position="45"/>
        <end position="440"/>
    </location>
</feature>
<comment type="similarity">
    <text evidence="3 6">Belongs to the NifD/NifK/NifE/NifN family.</text>
</comment>
<evidence type="ECO:0000256" key="4">
    <source>
        <dbReference type="ARBA" id="ARBA00013280"/>
    </source>
</evidence>
<dbReference type="InterPro" id="IPR000318">
    <property type="entry name" value="Nase_comp1_CS"/>
</dbReference>
<protein>
    <recommendedName>
        <fullName evidence="4">Nitrogenase iron-molybdenum cofactor biosynthesis protein NifE</fullName>
    </recommendedName>
</protein>
<reference evidence="8 9" key="1">
    <citation type="submission" date="2021-08" db="EMBL/GenBank/DDBJ databases">
        <title>Endosymbiont genome of Braarudosphaera bigelowii.</title>
        <authorList>
            <person name="Suzuki S."/>
            <person name="Ishida K."/>
        </authorList>
    </citation>
    <scope>NUCLEOTIDE SEQUENCE [LARGE SCALE GENOMIC DNA]</scope>
    <source>
        <strain evidence="8">CPSB-1</strain>
    </source>
</reference>
<evidence type="ECO:0000256" key="2">
    <source>
        <dbReference type="ARBA" id="ARBA00005155"/>
    </source>
</evidence>
<dbReference type="InterPro" id="IPR005973">
    <property type="entry name" value="NifE"/>
</dbReference>
<dbReference type="CDD" id="cd01968">
    <property type="entry name" value="Nitrogenase_NifE_I"/>
    <property type="match status" value="1"/>
</dbReference>
<dbReference type="Proteomes" id="UP001319803">
    <property type="component" value="Chromosome"/>
</dbReference>
<evidence type="ECO:0000256" key="6">
    <source>
        <dbReference type="RuleBase" id="RU004021"/>
    </source>
</evidence>
<name>A0ABN6JZX9_9CHRO</name>
<dbReference type="RefSeq" id="WP_229636968.1">
    <property type="nucleotide sequence ID" value="NZ_AP024987.1"/>
</dbReference>
<evidence type="ECO:0000256" key="1">
    <source>
        <dbReference type="ARBA" id="ARBA00003171"/>
    </source>
</evidence>
<dbReference type="PANTHER" id="PTHR42956">
    <property type="entry name" value="NITROGENASE IRON-MOLYBDENUM COFACTOR BIOSYNTHESIS PROTEIN NIFE"/>
    <property type="match status" value="1"/>
</dbReference>
<dbReference type="Gene3D" id="3.40.50.1980">
    <property type="entry name" value="Nitrogenase molybdenum iron protein domain"/>
    <property type="match status" value="1"/>
</dbReference>
<evidence type="ECO:0000256" key="3">
    <source>
        <dbReference type="ARBA" id="ARBA00011002"/>
    </source>
</evidence>
<dbReference type="NCBIfam" id="TIGR01283">
    <property type="entry name" value="nifE"/>
    <property type="match status" value="1"/>
</dbReference>
<comment type="pathway">
    <text evidence="2">Cofactor biosynthesis; Fe-Mo cofactor biosynthesis.</text>
</comment>
<gene>
    <name evidence="8" type="ORF">CPARK_000087200</name>
</gene>
<keyword evidence="9" id="KW-1185">Reference proteome</keyword>
<dbReference type="Gene3D" id="3.40.50.12380">
    <property type="entry name" value="Nitrogenase MoFe cofactor biosynthesis protein NifE, C-terminal"/>
    <property type="match status" value="1"/>
</dbReference>
<accession>A0ABN6JZX9</accession>
<evidence type="ECO:0000256" key="5">
    <source>
        <dbReference type="ARBA" id="ARBA00023231"/>
    </source>
</evidence>
<keyword evidence="5 6" id="KW-0535">Nitrogen fixation</keyword>
<evidence type="ECO:0000313" key="9">
    <source>
        <dbReference type="Proteomes" id="UP001319803"/>
    </source>
</evidence>
<dbReference type="PROSITE" id="PS00699">
    <property type="entry name" value="NITROGENASE_1_1"/>
    <property type="match status" value="1"/>
</dbReference>
<dbReference type="InterPro" id="IPR049939">
    <property type="entry name" value="NifE-like"/>
</dbReference>
<dbReference type="EMBL" id="AP024987">
    <property type="protein sequence ID" value="BDA40033.1"/>
    <property type="molecule type" value="Genomic_DNA"/>
</dbReference>
<dbReference type="PANTHER" id="PTHR42956:SF1">
    <property type="entry name" value="NITROGENASE IRON-MOLYBDENUM COFACTOR BIOSYNTHESIS PROTEIN NIFE"/>
    <property type="match status" value="1"/>
</dbReference>
<dbReference type="Pfam" id="PF00148">
    <property type="entry name" value="Oxidored_nitro"/>
    <property type="match status" value="1"/>
</dbReference>
<sequence>MKLTKAKINDLLTQPECEHNLNKGSQGKNKACAQQSQPGSAQGGCAFDGASITLVPITDAAHLVHGPIACSGNSWNSRGSLSSGPMLYKMGFTTDISENDIIFGGEKKLYKAVTQIINNFNPAAVFVYSTCITALIGDDLDAVCKAATNKYQIPVIPVHSPGFVGSKNFGNRLGGEALLQHVIGSKEPKYTTPYDINIIGEYNIAGEMWAVTTLLEKLGIRVLGKMTGDARYEDICSAHRAKLNVMICSKALINVASSMKEKYSIPYIEESFYGIDDMNLCLRNIAKFFEDTQLIERTEKIIEEEVSKLNIQLEPYRKKLKGKRMVLYTGGVKSWSIVSAAQNLGMKVVATSTKKSTEEDKSRIKNLLGEDGIMLEKGSPEELLKVIKKTKADLLVAGGRNQYTALKAKIPFLDINQERHHPYAGYIGMVEMARELSEAVYSPIWRQVRKPAPWDQ</sequence>
<evidence type="ECO:0000313" key="8">
    <source>
        <dbReference type="EMBL" id="BDA40033.1"/>
    </source>
</evidence>
<dbReference type="PROSITE" id="PS00090">
    <property type="entry name" value="NITROGENASE_1_2"/>
    <property type="match status" value="1"/>
</dbReference>